<protein>
    <submittedName>
        <fullName evidence="1">Uncharacterized protein</fullName>
    </submittedName>
</protein>
<evidence type="ECO:0000313" key="1">
    <source>
        <dbReference type="EMBL" id="ELU00872.1"/>
    </source>
</evidence>
<sequence length="516" mass="60014">MRCFQQRLHPFLVDDANGLNAPNSCPITHIAGAFIGRQCTDSRFLCFAPKWNDCWLIQICHKPQKLSQRPVWDFCSKPFTTNAQYPFKLRACNTLVPKVNAWLQENIDIHLIKCETVEKKITCLEEMSADNTMFTPRGGSAIYIKGLRLWFVYDKDCNKSDLEHAMPIEIGYMNIIPKCLDASGKYPEYENLPETYAAVNAYLADTPLEGKPWRVIALEIILIKFRFEKRRKILTIETVPLKLPRRRWEGPEVDPDQTFFNDEYLRHVLYITRIYFIYGAPEEELIGAQDFLPDFLRAPRWYSIYGIYPKYKKLDTAMSKAKDWISSARNIRVTNIQTLEAVYRKHPENVHTGVNFVDKVESCAMIRFVRVTYVRPLEECECMTMYSPPQGLACKTFIPAAIKVAMCSGAPEFESFTATWDRAKVWLKCIDRRVIGVETFYHPLSRIWHHQDGGETTVMQGEWTTTNRGEKQHKTRRQLVQVIRVFLDGEYQEPPLRNLPPSPHVEEVNDCRCVIM</sequence>
<proteinExistence type="predicted"/>
<dbReference type="EMBL" id="KB305619">
    <property type="protein sequence ID" value="ELU00872.1"/>
    <property type="molecule type" value="Genomic_DNA"/>
</dbReference>
<dbReference type="AlphaFoldDB" id="R7UC81"/>
<dbReference type="STRING" id="283909.R7UC81"/>
<name>R7UC81_CAPTE</name>
<gene>
    <name evidence="1" type="ORF">CAPTEDRAFT_192539</name>
</gene>
<reference evidence="1" key="1">
    <citation type="journal article" date="2013" name="Nature">
        <title>Insights into bilaterian evolution from three spiralian genomes.</title>
        <authorList>
            <person name="Simakov O."/>
            <person name="Marletaz F."/>
            <person name="Cho S.J."/>
            <person name="Edsinger-Gonzales E."/>
            <person name="Havlak P."/>
            <person name="Hellsten U."/>
            <person name="Kuo D.H."/>
            <person name="Larsson T."/>
            <person name="Lv J."/>
            <person name="Arendt D."/>
            <person name="Savage R."/>
            <person name="Osoegawa K."/>
            <person name="de Jong P."/>
            <person name="Grimwood J."/>
            <person name="Chapman J.A."/>
            <person name="Shapiro H."/>
            <person name="Aerts A."/>
            <person name="Otillar R.P."/>
            <person name="Terry A.Y."/>
            <person name="Boore J.L."/>
            <person name="Grigoriev I.V."/>
            <person name="Lindberg D.R."/>
            <person name="Seaver E.C."/>
            <person name="Weisblat D.A."/>
            <person name="Putnam N.H."/>
            <person name="Rokhsar D.S."/>
        </authorList>
    </citation>
    <scope>NUCLEOTIDE SEQUENCE</scope>
    <source>
        <strain evidence="1">I ESC-2004</strain>
    </source>
</reference>
<accession>R7UC81</accession>
<dbReference type="OrthoDB" id="6283821at2759"/>
<dbReference type="InParanoid" id="R7UC81"/>
<organism evidence="1">
    <name type="scientific">Capitella teleta</name>
    <name type="common">Polychaete worm</name>
    <dbReference type="NCBI Taxonomy" id="283909"/>
    <lineage>
        <taxon>Eukaryota</taxon>
        <taxon>Metazoa</taxon>
        <taxon>Spiralia</taxon>
        <taxon>Lophotrochozoa</taxon>
        <taxon>Annelida</taxon>
        <taxon>Polychaeta</taxon>
        <taxon>Sedentaria</taxon>
        <taxon>Scolecida</taxon>
        <taxon>Capitellidae</taxon>
        <taxon>Capitella</taxon>
    </lineage>
</organism>